<dbReference type="EMBL" id="ARYM01000007">
    <property type="protein sequence ID" value="KCZ98995.1"/>
    <property type="molecule type" value="Genomic_DNA"/>
</dbReference>
<reference evidence="2 3" key="1">
    <citation type="journal article" date="2014" name="Antonie Van Leeuwenhoek">
        <title>Hyphomonas beringensis sp. nov. and Hyphomonas chukchiensis sp. nov., isolated from surface seawater of the Bering Sea and Chukchi Sea.</title>
        <authorList>
            <person name="Li C."/>
            <person name="Lai Q."/>
            <person name="Li G."/>
            <person name="Dong C."/>
            <person name="Wang J."/>
            <person name="Liao Y."/>
            <person name="Shao Z."/>
        </authorList>
    </citation>
    <scope>NUCLEOTIDE SEQUENCE [LARGE SCALE GENOMIC DNA]</scope>
    <source>
        <strain evidence="2 3">PS728</strain>
    </source>
</reference>
<dbReference type="OrthoDB" id="8099120at2"/>
<dbReference type="InterPro" id="IPR042245">
    <property type="entry name" value="Tgt2/MlaC_sf"/>
</dbReference>
<proteinExistence type="predicted"/>
<name>A0A062VLI3_9PROT</name>
<sequence>MQVLKSLPALKTRHALTGLALSLALLAQPAAASGATPEAVVETAVDRTLSALQDSHISDQEADEILKVIDVERVAQFTMGRHWRGMDEATQADFMTAFRSFARVQLREYLADFSEAEVEILRTVERKPGDAIVTTKVSGVDNKEHMVSWRVNDNNGWKVTDIEAMGLWFAIEQRAQFQAMLDNNGGDVSQLIEEIGSAT</sequence>
<dbReference type="AlphaFoldDB" id="A0A062VLI3"/>
<evidence type="ECO:0000256" key="1">
    <source>
        <dbReference type="SAM" id="SignalP"/>
    </source>
</evidence>
<feature type="signal peptide" evidence="1">
    <location>
        <begin position="1"/>
        <end position="32"/>
    </location>
</feature>
<keyword evidence="1" id="KW-0732">Signal</keyword>
<organism evidence="2 3">
    <name type="scientific">Hyphomonas polymorpha PS728</name>
    <dbReference type="NCBI Taxonomy" id="1280954"/>
    <lineage>
        <taxon>Bacteria</taxon>
        <taxon>Pseudomonadati</taxon>
        <taxon>Pseudomonadota</taxon>
        <taxon>Alphaproteobacteria</taxon>
        <taxon>Hyphomonadales</taxon>
        <taxon>Hyphomonadaceae</taxon>
        <taxon>Hyphomonas</taxon>
    </lineage>
</organism>
<dbReference type="Gene3D" id="3.10.450.710">
    <property type="entry name" value="Tgt2/MlaC"/>
    <property type="match status" value="1"/>
</dbReference>
<keyword evidence="3" id="KW-1185">Reference proteome</keyword>
<dbReference type="Pfam" id="PF05494">
    <property type="entry name" value="MlaC"/>
    <property type="match status" value="1"/>
</dbReference>
<accession>A0A062VLI3</accession>
<dbReference type="PANTHER" id="PTHR36573">
    <property type="entry name" value="INTERMEMBRANE PHOSPHOLIPID TRANSPORT SYSTEM BINDING PROTEIN MLAC"/>
    <property type="match status" value="1"/>
</dbReference>
<dbReference type="InterPro" id="IPR008869">
    <property type="entry name" value="MlaC/ttg2D"/>
</dbReference>
<feature type="chain" id="PRO_5001615455" evidence="1">
    <location>
        <begin position="33"/>
        <end position="199"/>
    </location>
</feature>
<comment type="caution">
    <text evidence="2">The sequence shown here is derived from an EMBL/GenBank/DDBJ whole genome shotgun (WGS) entry which is preliminary data.</text>
</comment>
<dbReference type="eggNOG" id="COG2854">
    <property type="taxonomic scope" value="Bacteria"/>
</dbReference>
<evidence type="ECO:0000313" key="2">
    <source>
        <dbReference type="EMBL" id="KCZ98995.1"/>
    </source>
</evidence>
<protein>
    <submittedName>
        <fullName evidence="2">Ttg2 family toluene tolerance protein</fullName>
    </submittedName>
</protein>
<gene>
    <name evidence="2" type="ORF">HPO_07207</name>
</gene>
<dbReference type="RefSeq" id="WP_051612401.1">
    <property type="nucleotide sequence ID" value="NZ_ARYM01000007.1"/>
</dbReference>
<dbReference type="PATRIC" id="fig|1280954.3.peg.1462"/>
<evidence type="ECO:0000313" key="3">
    <source>
        <dbReference type="Proteomes" id="UP000027100"/>
    </source>
</evidence>
<dbReference type="PANTHER" id="PTHR36573:SF1">
    <property type="entry name" value="INTERMEMBRANE PHOSPHOLIPID TRANSPORT SYSTEM BINDING PROTEIN MLAC"/>
    <property type="match status" value="1"/>
</dbReference>
<dbReference type="Proteomes" id="UP000027100">
    <property type="component" value="Unassembled WGS sequence"/>
</dbReference>
<dbReference type="STRING" id="1280954.HPO_07207"/>